<proteinExistence type="predicted"/>
<accession>A0A6A0ACA8</accession>
<dbReference type="EMBL" id="BLLF01004863">
    <property type="protein sequence ID" value="GFH30375.1"/>
    <property type="molecule type" value="Genomic_DNA"/>
</dbReference>
<gene>
    <name evidence="2" type="ORF">HaLaN_29220</name>
</gene>
<feature type="compositionally biased region" description="Low complexity" evidence="1">
    <location>
        <begin position="61"/>
        <end position="79"/>
    </location>
</feature>
<feature type="region of interest" description="Disordered" evidence="1">
    <location>
        <begin position="48"/>
        <end position="79"/>
    </location>
</feature>
<protein>
    <submittedName>
        <fullName evidence="2">Uncharacterized protein</fullName>
    </submittedName>
</protein>
<reference evidence="2 3" key="1">
    <citation type="submission" date="2020-02" db="EMBL/GenBank/DDBJ databases">
        <title>Draft genome sequence of Haematococcus lacustris strain NIES-144.</title>
        <authorList>
            <person name="Morimoto D."/>
            <person name="Nakagawa S."/>
            <person name="Yoshida T."/>
            <person name="Sawayama S."/>
        </authorList>
    </citation>
    <scope>NUCLEOTIDE SEQUENCE [LARGE SCALE GENOMIC DNA]</scope>
    <source>
        <strain evidence="2 3">NIES-144</strain>
    </source>
</reference>
<dbReference type="AlphaFoldDB" id="A0A6A0ACA8"/>
<sequence>MPGLSPKSGLWARAVDPPGDLEIVLRQELSLQCLAARYVFLAAVAPGAGHRQPPGAPPPAAARALPRGGPAWGRHAAAP</sequence>
<name>A0A6A0ACA8_HAELA</name>
<comment type="caution">
    <text evidence="2">The sequence shown here is derived from an EMBL/GenBank/DDBJ whole genome shotgun (WGS) entry which is preliminary data.</text>
</comment>
<keyword evidence="3" id="KW-1185">Reference proteome</keyword>
<dbReference type="Proteomes" id="UP000485058">
    <property type="component" value="Unassembled WGS sequence"/>
</dbReference>
<evidence type="ECO:0000313" key="2">
    <source>
        <dbReference type="EMBL" id="GFH30375.1"/>
    </source>
</evidence>
<evidence type="ECO:0000256" key="1">
    <source>
        <dbReference type="SAM" id="MobiDB-lite"/>
    </source>
</evidence>
<evidence type="ECO:0000313" key="3">
    <source>
        <dbReference type="Proteomes" id="UP000485058"/>
    </source>
</evidence>
<organism evidence="2 3">
    <name type="scientific">Haematococcus lacustris</name>
    <name type="common">Green alga</name>
    <name type="synonym">Haematococcus pluvialis</name>
    <dbReference type="NCBI Taxonomy" id="44745"/>
    <lineage>
        <taxon>Eukaryota</taxon>
        <taxon>Viridiplantae</taxon>
        <taxon>Chlorophyta</taxon>
        <taxon>core chlorophytes</taxon>
        <taxon>Chlorophyceae</taxon>
        <taxon>CS clade</taxon>
        <taxon>Chlamydomonadales</taxon>
        <taxon>Haematococcaceae</taxon>
        <taxon>Haematococcus</taxon>
    </lineage>
</organism>